<dbReference type="AlphaFoldDB" id="A0AAF0C7Y2"/>
<dbReference type="SUPFAM" id="SSF53067">
    <property type="entry name" value="Actin-like ATPase domain"/>
    <property type="match status" value="2"/>
</dbReference>
<dbReference type="KEGG" id="tvd:SG34_002365"/>
<protein>
    <submittedName>
        <fullName evidence="2">ATPase</fullName>
    </submittedName>
</protein>
<evidence type="ECO:0000313" key="3">
    <source>
        <dbReference type="Proteomes" id="UP000032352"/>
    </source>
</evidence>
<dbReference type="RefSeq" id="WP_044836706.1">
    <property type="nucleotide sequence ID" value="NZ_CP059733.1"/>
</dbReference>
<name>A0AAF0C7Y2_9GAMM</name>
<keyword evidence="3" id="KW-1185">Reference proteome</keyword>
<dbReference type="PANTHER" id="PTHR43190">
    <property type="entry name" value="N-ACETYL-D-GLUCOSAMINE KINASE"/>
    <property type="match status" value="1"/>
</dbReference>
<accession>A0AAF0C7Y2</accession>
<organism evidence="2 3">
    <name type="scientific">Thalassomonas viridans</name>
    <dbReference type="NCBI Taxonomy" id="137584"/>
    <lineage>
        <taxon>Bacteria</taxon>
        <taxon>Pseudomonadati</taxon>
        <taxon>Pseudomonadota</taxon>
        <taxon>Gammaproteobacteria</taxon>
        <taxon>Alteromonadales</taxon>
        <taxon>Colwelliaceae</taxon>
        <taxon>Thalassomonas</taxon>
    </lineage>
</organism>
<dbReference type="NCBIfam" id="NF046058">
    <property type="entry name" value="NagK_SO3507"/>
    <property type="match status" value="1"/>
</dbReference>
<evidence type="ECO:0000313" key="2">
    <source>
        <dbReference type="EMBL" id="WDE05802.1"/>
    </source>
</evidence>
<reference evidence="2 3" key="2">
    <citation type="journal article" date="2022" name="Mar. Drugs">
        <title>Bioassay-Guided Fractionation Leads to the Detection of Cholic Acid Generated by the Rare Thalassomonas sp.</title>
        <authorList>
            <person name="Pheiffer F."/>
            <person name="Schneider Y.K."/>
            <person name="Hansen E.H."/>
            <person name="Andersen J.H."/>
            <person name="Isaksson J."/>
            <person name="Busche T."/>
            <person name="R C."/>
            <person name="Kalinowski J."/>
            <person name="Zyl L.V."/>
            <person name="Trindade M."/>
        </authorList>
    </citation>
    <scope>NUCLEOTIDE SEQUENCE [LARGE SCALE GENOMIC DNA]</scope>
    <source>
        <strain evidence="2 3">XOM25</strain>
    </source>
</reference>
<reference evidence="2 3" key="1">
    <citation type="journal article" date="2015" name="Genome Announc.">
        <title>Draft Genome Sequences of Marine Isolates of Thalassomonas viridans and Thalassomonas actiniarum.</title>
        <authorList>
            <person name="Olonade I."/>
            <person name="van Zyl L.J."/>
            <person name="Trindade M."/>
        </authorList>
    </citation>
    <scope>NUCLEOTIDE SEQUENCE [LARGE SCALE GENOMIC DNA]</scope>
    <source>
        <strain evidence="2 3">XOM25</strain>
    </source>
</reference>
<evidence type="ECO:0000259" key="1">
    <source>
        <dbReference type="Pfam" id="PF01869"/>
    </source>
</evidence>
<proteinExistence type="predicted"/>
<dbReference type="Proteomes" id="UP000032352">
    <property type="component" value="Chromosome"/>
</dbReference>
<dbReference type="EMBL" id="CP059733">
    <property type="protein sequence ID" value="WDE05802.1"/>
    <property type="molecule type" value="Genomic_DNA"/>
</dbReference>
<sequence>MSAIKDDQQMYLGIDGGGSKCKAVLMSADLEILGQGLSGPANPLHGFEQATASIVDSARLALADAGMAGYPLQRLITGAGLAGMNLPGLLEQMLAWQNPFQQMYLTNDLLIACLGAHNGADGAVIVTGTGSCGFSSVDGQSLMLGGHGFPQGDIASGSWFGLQLVTKVLQSLDGLTAASCLNRQVLDTLACKDTIALVELVVGKPATFYAQLANLVFDAAEQGDAMALAIVKDGAGYLNNLARKLWQDKAPRLSLVGGLAVRLVPWLAKDVQQMLTAPVWPAEIGAVLYAQQQDARQEAASA</sequence>
<dbReference type="InterPro" id="IPR043129">
    <property type="entry name" value="ATPase_NBD"/>
</dbReference>
<dbReference type="PANTHER" id="PTHR43190:SF3">
    <property type="entry name" value="N-ACETYL-D-GLUCOSAMINE KINASE"/>
    <property type="match status" value="1"/>
</dbReference>
<gene>
    <name evidence="2" type="ORF">SG34_002365</name>
</gene>
<dbReference type="Pfam" id="PF01869">
    <property type="entry name" value="BcrAD_BadFG"/>
    <property type="match status" value="1"/>
</dbReference>
<dbReference type="InterPro" id="IPR052519">
    <property type="entry name" value="Euk-type_GlcNAc_Kinase"/>
</dbReference>
<dbReference type="CDD" id="cd24082">
    <property type="entry name" value="ASKHA_NBD_GspK-like"/>
    <property type="match status" value="1"/>
</dbReference>
<dbReference type="Gene3D" id="3.30.420.40">
    <property type="match status" value="2"/>
</dbReference>
<dbReference type="InterPro" id="IPR002731">
    <property type="entry name" value="ATPase_BadF"/>
</dbReference>
<feature type="domain" description="ATPase BadF/BadG/BcrA/BcrD type" evidence="1">
    <location>
        <begin position="12"/>
        <end position="290"/>
    </location>
</feature>